<dbReference type="AlphaFoldDB" id="A0A371RJ65"/>
<proteinExistence type="predicted"/>
<dbReference type="InterPro" id="IPR023614">
    <property type="entry name" value="Porin_dom_sf"/>
</dbReference>
<dbReference type="GO" id="GO:0015288">
    <property type="term" value="F:porin activity"/>
    <property type="evidence" value="ECO:0007669"/>
    <property type="project" value="InterPro"/>
</dbReference>
<gene>
    <name evidence="3" type="ORF">DX908_09580</name>
</gene>
<dbReference type="Gene3D" id="2.40.160.10">
    <property type="entry name" value="Porin"/>
    <property type="match status" value="1"/>
</dbReference>
<dbReference type="Pfam" id="PF13609">
    <property type="entry name" value="Porin_4"/>
    <property type="match status" value="1"/>
</dbReference>
<organism evidence="3 4">
    <name type="scientific">Parvularcula marina</name>
    <dbReference type="NCBI Taxonomy" id="2292771"/>
    <lineage>
        <taxon>Bacteria</taxon>
        <taxon>Pseudomonadati</taxon>
        <taxon>Pseudomonadota</taxon>
        <taxon>Alphaproteobacteria</taxon>
        <taxon>Parvularculales</taxon>
        <taxon>Parvularculaceae</taxon>
        <taxon>Parvularcula</taxon>
    </lineage>
</organism>
<evidence type="ECO:0000259" key="2">
    <source>
        <dbReference type="Pfam" id="PF13609"/>
    </source>
</evidence>
<accession>A0A371RJ65</accession>
<dbReference type="InterPro" id="IPR033900">
    <property type="entry name" value="Gram_neg_porin_domain"/>
</dbReference>
<evidence type="ECO:0000256" key="1">
    <source>
        <dbReference type="SAM" id="SignalP"/>
    </source>
</evidence>
<dbReference type="SUPFAM" id="SSF56935">
    <property type="entry name" value="Porins"/>
    <property type="match status" value="1"/>
</dbReference>
<feature type="chain" id="PRO_5016895002" evidence="1">
    <location>
        <begin position="42"/>
        <end position="433"/>
    </location>
</feature>
<dbReference type="Proteomes" id="UP000264589">
    <property type="component" value="Unassembled WGS sequence"/>
</dbReference>
<dbReference type="EMBL" id="QUQO01000001">
    <property type="protein sequence ID" value="RFB05488.1"/>
    <property type="molecule type" value="Genomic_DNA"/>
</dbReference>
<keyword evidence="4" id="KW-1185">Reference proteome</keyword>
<keyword evidence="1" id="KW-0732">Signal</keyword>
<dbReference type="InParanoid" id="A0A371RJ65"/>
<evidence type="ECO:0000313" key="3">
    <source>
        <dbReference type="EMBL" id="RFB05488.1"/>
    </source>
</evidence>
<dbReference type="GO" id="GO:0016020">
    <property type="term" value="C:membrane"/>
    <property type="evidence" value="ECO:0007669"/>
    <property type="project" value="InterPro"/>
</dbReference>
<comment type="caution">
    <text evidence="3">The sequence shown here is derived from an EMBL/GenBank/DDBJ whole genome shotgun (WGS) entry which is preliminary data.</text>
</comment>
<feature type="signal peptide" evidence="1">
    <location>
        <begin position="1"/>
        <end position="41"/>
    </location>
</feature>
<reference evidence="3 4" key="1">
    <citation type="submission" date="2018-08" db="EMBL/GenBank/DDBJ databases">
        <title>Parvularcula sp. SM1705, isolated from surface water of the South Sea China.</title>
        <authorList>
            <person name="Sun L."/>
        </authorList>
    </citation>
    <scope>NUCLEOTIDE SEQUENCE [LARGE SCALE GENOMIC DNA]</scope>
    <source>
        <strain evidence="3 4">SM1705</strain>
    </source>
</reference>
<protein>
    <submittedName>
        <fullName evidence="3">Porin</fullName>
    </submittedName>
</protein>
<feature type="domain" description="Porin" evidence="2">
    <location>
        <begin position="35"/>
        <end position="410"/>
    </location>
</feature>
<sequence length="433" mass="45550">MRALHKGVKMMRKCLMALRRKHALNGLAGAFVSCLALGVAAAQDENPIEVSGELSVVTGVVDGETKADANAELNVTATHILNNGVELGASGSVRADADRPSQYYAAGRYSSLLSGGDRGVGPEGGDVFLEGAYLFARGGFGSIHLGKDAGAASRLAVTSPNIFRAVGVNDWKTDLTGLNDVHTINDFSGQSTKITYMPPPGFLGGLIGQLQLGVSYAPELDNCGDRRCAPEDGFGAPSDVSLLGANQRWQDVLEAALYYQNGFKVRDDRLTVGLSASYVTADKDESGQPVEPVVPVFGDYKGYAFGLNLAYGNVTFGGSMKSTNAGFDENRDEDYLAFDAGVTLEAGEWNFMLGYGNADAERDATLLVGPATPDAAFGRLDRETQTAQAGVSYVFDHGVTLGAAAQFVDSQRDEAIGGSENAAAVMFESSIKF</sequence>
<name>A0A371RJ65_9PROT</name>
<evidence type="ECO:0000313" key="4">
    <source>
        <dbReference type="Proteomes" id="UP000264589"/>
    </source>
</evidence>
<dbReference type="PROSITE" id="PS51257">
    <property type="entry name" value="PROKAR_LIPOPROTEIN"/>
    <property type="match status" value="1"/>
</dbReference>